<name>A0A8J3K3J3_9ACTN</name>
<dbReference type="Pfam" id="PF00107">
    <property type="entry name" value="ADH_zinc_N"/>
    <property type="match status" value="1"/>
</dbReference>
<comment type="caution">
    <text evidence="3">The sequence shown here is derived from an EMBL/GenBank/DDBJ whole genome shotgun (WGS) entry which is preliminary data.</text>
</comment>
<reference evidence="3 4" key="1">
    <citation type="submission" date="2021-01" db="EMBL/GenBank/DDBJ databases">
        <title>Whole genome shotgun sequence of Catellatospora chokoriensis NBRC 107358.</title>
        <authorList>
            <person name="Komaki H."/>
            <person name="Tamura T."/>
        </authorList>
    </citation>
    <scope>NUCLEOTIDE SEQUENCE [LARGE SCALE GENOMIC DNA]</scope>
    <source>
        <strain evidence="3 4">NBRC 107358</strain>
    </source>
</reference>
<proteinExistence type="predicted"/>
<keyword evidence="1" id="KW-0521">NADP</keyword>
<protein>
    <submittedName>
        <fullName evidence="3">NADPH:quinone reductase</fullName>
    </submittedName>
</protein>
<evidence type="ECO:0000256" key="1">
    <source>
        <dbReference type="ARBA" id="ARBA00022857"/>
    </source>
</evidence>
<organism evidence="3 4">
    <name type="scientific">Catellatospora chokoriensis</name>
    <dbReference type="NCBI Taxonomy" id="310353"/>
    <lineage>
        <taxon>Bacteria</taxon>
        <taxon>Bacillati</taxon>
        <taxon>Actinomycetota</taxon>
        <taxon>Actinomycetes</taxon>
        <taxon>Micromonosporales</taxon>
        <taxon>Micromonosporaceae</taxon>
        <taxon>Catellatospora</taxon>
    </lineage>
</organism>
<feature type="domain" description="Enoyl reductase (ER)" evidence="2">
    <location>
        <begin position="10"/>
        <end position="306"/>
    </location>
</feature>
<dbReference type="Proteomes" id="UP000619293">
    <property type="component" value="Unassembled WGS sequence"/>
</dbReference>
<dbReference type="InterPro" id="IPR051603">
    <property type="entry name" value="Zinc-ADH_QOR/CCCR"/>
</dbReference>
<evidence type="ECO:0000259" key="2">
    <source>
        <dbReference type="SMART" id="SM00829"/>
    </source>
</evidence>
<dbReference type="SMART" id="SM00829">
    <property type="entry name" value="PKS_ER"/>
    <property type="match status" value="1"/>
</dbReference>
<dbReference type="SUPFAM" id="SSF51735">
    <property type="entry name" value="NAD(P)-binding Rossmann-fold domains"/>
    <property type="match status" value="1"/>
</dbReference>
<keyword evidence="4" id="KW-1185">Reference proteome</keyword>
<dbReference type="PANTHER" id="PTHR44154:SF1">
    <property type="entry name" value="QUINONE OXIDOREDUCTASE"/>
    <property type="match status" value="1"/>
</dbReference>
<dbReference type="AlphaFoldDB" id="A0A8J3K3J3"/>
<dbReference type="InterPro" id="IPR011032">
    <property type="entry name" value="GroES-like_sf"/>
</dbReference>
<dbReference type="InterPro" id="IPR013154">
    <property type="entry name" value="ADH-like_N"/>
</dbReference>
<dbReference type="Gene3D" id="3.90.180.10">
    <property type="entry name" value="Medium-chain alcohol dehydrogenases, catalytic domain"/>
    <property type="match status" value="1"/>
</dbReference>
<sequence length="309" mass="30519">MRAVISAELGAAAKLAEVPTPSAGPGEVRVKVAASSLNGFDAAVISGYLAALIEHRFPVVLGRDFAGAVDQLGEGVDGFAVGDAVFGVVLTFPLQAGGFGEYVVVPAASLARVPDGLDLTTAGALGLAGAAAATVVGAIAPQPGETVLIAGATGGVGSIAVQLAAARGAVVLATAEPGEGTQLVRRLGAHYVVDRTGDVIGQVAAIAPGGVKAAVHLAGDPFALAELIAPGGRFTTLLGIGQDQMGVHDVVALPVNADLAPAGLEHLAAEVVAGRLEVPVRRVYDLEEVPQAFTDFAAGSVGKLAVRVG</sequence>
<dbReference type="EMBL" id="BONG01000043">
    <property type="protein sequence ID" value="GIF92243.1"/>
    <property type="molecule type" value="Genomic_DNA"/>
</dbReference>
<evidence type="ECO:0000313" key="3">
    <source>
        <dbReference type="EMBL" id="GIF92243.1"/>
    </source>
</evidence>
<dbReference type="InterPro" id="IPR036291">
    <property type="entry name" value="NAD(P)-bd_dom_sf"/>
</dbReference>
<dbReference type="InterPro" id="IPR020843">
    <property type="entry name" value="ER"/>
</dbReference>
<dbReference type="InterPro" id="IPR013149">
    <property type="entry name" value="ADH-like_C"/>
</dbReference>
<dbReference type="CDD" id="cd05289">
    <property type="entry name" value="MDR_like_2"/>
    <property type="match status" value="1"/>
</dbReference>
<dbReference type="GO" id="GO:0016491">
    <property type="term" value="F:oxidoreductase activity"/>
    <property type="evidence" value="ECO:0007669"/>
    <property type="project" value="InterPro"/>
</dbReference>
<dbReference type="Gene3D" id="3.40.50.720">
    <property type="entry name" value="NAD(P)-binding Rossmann-like Domain"/>
    <property type="match status" value="1"/>
</dbReference>
<gene>
    <name evidence="3" type="ORF">Cch02nite_56870</name>
</gene>
<dbReference type="PANTHER" id="PTHR44154">
    <property type="entry name" value="QUINONE OXIDOREDUCTASE"/>
    <property type="match status" value="1"/>
</dbReference>
<evidence type="ECO:0000313" key="4">
    <source>
        <dbReference type="Proteomes" id="UP000619293"/>
    </source>
</evidence>
<dbReference type="Pfam" id="PF08240">
    <property type="entry name" value="ADH_N"/>
    <property type="match status" value="1"/>
</dbReference>
<dbReference type="SUPFAM" id="SSF50129">
    <property type="entry name" value="GroES-like"/>
    <property type="match status" value="1"/>
</dbReference>
<accession>A0A8J3K3J3</accession>
<dbReference type="RefSeq" id="WP_191842033.1">
    <property type="nucleotide sequence ID" value="NZ_BAAALB010000017.1"/>
</dbReference>